<dbReference type="GO" id="GO:0006412">
    <property type="term" value="P:translation"/>
    <property type="evidence" value="ECO:0007669"/>
    <property type="project" value="InterPro"/>
</dbReference>
<feature type="domain" description="Large ribosomal subunit protein eL20" evidence="4">
    <location>
        <begin position="72"/>
        <end position="194"/>
    </location>
</feature>
<dbReference type="SUPFAM" id="SSF160374">
    <property type="entry name" value="RplX-like"/>
    <property type="match status" value="1"/>
</dbReference>
<evidence type="ECO:0000259" key="4">
    <source>
        <dbReference type="Pfam" id="PF01775"/>
    </source>
</evidence>
<dbReference type="OrthoDB" id="1294322at2759"/>
<dbReference type="InterPro" id="IPR028877">
    <property type="entry name" value="Ribosomal_eL20"/>
</dbReference>
<evidence type="ECO:0000256" key="1">
    <source>
        <dbReference type="ARBA" id="ARBA00009362"/>
    </source>
</evidence>
<comment type="caution">
    <text evidence="5">The sequence shown here is derived from an EMBL/GenBank/DDBJ whole genome shotgun (WGS) entry which is preliminary data.</text>
</comment>
<evidence type="ECO:0000256" key="3">
    <source>
        <dbReference type="ARBA" id="ARBA00023274"/>
    </source>
</evidence>
<dbReference type="Pfam" id="PF01775">
    <property type="entry name" value="Ribosomal_L18A"/>
    <property type="match status" value="1"/>
</dbReference>
<dbReference type="PANTHER" id="PTHR10052">
    <property type="entry name" value="60S RIBOSOMAL PROTEIN L18A"/>
    <property type="match status" value="1"/>
</dbReference>
<gene>
    <name evidence="5" type="ORF">EJ04DRAFT_574762</name>
</gene>
<dbReference type="AlphaFoldDB" id="A0A9P4V564"/>
<proteinExistence type="inferred from homology"/>
<reference evidence="5" key="1">
    <citation type="journal article" date="2020" name="Stud. Mycol.">
        <title>101 Dothideomycetes genomes: a test case for predicting lifestyles and emergence of pathogens.</title>
        <authorList>
            <person name="Haridas S."/>
            <person name="Albert R."/>
            <person name="Binder M."/>
            <person name="Bloem J."/>
            <person name="Labutti K."/>
            <person name="Salamov A."/>
            <person name="Andreopoulos B."/>
            <person name="Baker S."/>
            <person name="Barry K."/>
            <person name="Bills G."/>
            <person name="Bluhm B."/>
            <person name="Cannon C."/>
            <person name="Castanera R."/>
            <person name="Culley D."/>
            <person name="Daum C."/>
            <person name="Ezra D."/>
            <person name="Gonzalez J."/>
            <person name="Henrissat B."/>
            <person name="Kuo A."/>
            <person name="Liang C."/>
            <person name="Lipzen A."/>
            <person name="Lutzoni F."/>
            <person name="Magnuson J."/>
            <person name="Mondo S."/>
            <person name="Nolan M."/>
            <person name="Ohm R."/>
            <person name="Pangilinan J."/>
            <person name="Park H.-J."/>
            <person name="Ramirez L."/>
            <person name="Alfaro M."/>
            <person name="Sun H."/>
            <person name="Tritt A."/>
            <person name="Yoshinaga Y."/>
            <person name="Zwiers L.-H."/>
            <person name="Turgeon B."/>
            <person name="Goodwin S."/>
            <person name="Spatafora J."/>
            <person name="Crous P."/>
            <person name="Grigoriev I."/>
        </authorList>
    </citation>
    <scope>NUCLEOTIDE SEQUENCE</scope>
    <source>
        <strain evidence="5">CBS 125425</strain>
    </source>
</reference>
<organism evidence="5 6">
    <name type="scientific">Polyplosphaeria fusca</name>
    <dbReference type="NCBI Taxonomy" id="682080"/>
    <lineage>
        <taxon>Eukaryota</taxon>
        <taxon>Fungi</taxon>
        <taxon>Dikarya</taxon>
        <taxon>Ascomycota</taxon>
        <taxon>Pezizomycotina</taxon>
        <taxon>Dothideomycetes</taxon>
        <taxon>Pleosporomycetidae</taxon>
        <taxon>Pleosporales</taxon>
        <taxon>Tetraplosphaeriaceae</taxon>
        <taxon>Polyplosphaeria</taxon>
    </lineage>
</organism>
<dbReference type="GO" id="GO:0003735">
    <property type="term" value="F:structural constituent of ribosome"/>
    <property type="evidence" value="ECO:0007669"/>
    <property type="project" value="InterPro"/>
</dbReference>
<comment type="similarity">
    <text evidence="1">Belongs to the eukaryotic ribosomal protein eL20 family.</text>
</comment>
<sequence>MTDHTFSHERTTDFCRMSKPARWAIGLYQQLLGPMLHQRGYRGFDLSVSSDAEECDHQTDLDCECWILGCRLQEYQVIGRHLPTEANPTPKLYRMRIFAPNDVVAKSRFWYFLGKLRKIKKANGEIISLNQIYEKRPQKVKNFGIWIRYDSRSGTHNMYKEYREMSRCEAVDALYQDMAARHRARFRSIHILKVVEVEKTDDIRRPYMKQLLTKDLKFPLPHRVPKKAGRKIFAAHRPSTFY</sequence>
<keyword evidence="6" id="KW-1185">Reference proteome</keyword>
<dbReference type="InterPro" id="IPR023573">
    <property type="entry name" value="Ribosomal_eL20_dom"/>
</dbReference>
<dbReference type="EMBL" id="ML996118">
    <property type="protein sequence ID" value="KAF2737116.1"/>
    <property type="molecule type" value="Genomic_DNA"/>
</dbReference>
<dbReference type="FunFam" id="3.10.20.10:FF:000002">
    <property type="entry name" value="60S ribosomal protein L18a"/>
    <property type="match status" value="1"/>
</dbReference>
<keyword evidence="2" id="KW-0689">Ribosomal protein</keyword>
<name>A0A9P4V564_9PLEO</name>
<evidence type="ECO:0000256" key="2">
    <source>
        <dbReference type="ARBA" id="ARBA00022980"/>
    </source>
</evidence>
<protein>
    <recommendedName>
        <fullName evidence="4">Large ribosomal subunit protein eL20 domain-containing protein</fullName>
    </recommendedName>
</protein>
<dbReference type="Gene3D" id="3.10.20.10">
    <property type="match status" value="2"/>
</dbReference>
<dbReference type="InterPro" id="IPR021138">
    <property type="entry name" value="Ribosomal_eL20_eukaryotes"/>
</dbReference>
<accession>A0A9P4V564</accession>
<dbReference type="GO" id="GO:1990904">
    <property type="term" value="C:ribonucleoprotein complex"/>
    <property type="evidence" value="ECO:0007669"/>
    <property type="project" value="UniProtKB-KW"/>
</dbReference>
<dbReference type="Proteomes" id="UP000799444">
    <property type="component" value="Unassembled WGS sequence"/>
</dbReference>
<dbReference type="HAMAP" id="MF_00273">
    <property type="entry name" value="Ribosomal_eL20"/>
    <property type="match status" value="1"/>
</dbReference>
<dbReference type="FunFam" id="3.10.20.10:FF:000001">
    <property type="entry name" value="60S ribosomal protein L18a"/>
    <property type="match status" value="1"/>
</dbReference>
<evidence type="ECO:0000313" key="6">
    <source>
        <dbReference type="Proteomes" id="UP000799444"/>
    </source>
</evidence>
<dbReference type="GO" id="GO:0005840">
    <property type="term" value="C:ribosome"/>
    <property type="evidence" value="ECO:0007669"/>
    <property type="project" value="UniProtKB-KW"/>
</dbReference>
<keyword evidence="3" id="KW-0687">Ribonucleoprotein</keyword>
<evidence type="ECO:0000313" key="5">
    <source>
        <dbReference type="EMBL" id="KAF2737116.1"/>
    </source>
</evidence>